<dbReference type="PANTHER" id="PTHR12764:SF4">
    <property type="entry name" value="INTRAFLAGELLAR TRANSPORT PROTEIN 122 HOMOLOG"/>
    <property type="match status" value="1"/>
</dbReference>
<accession>A0A7M5V9Q5</accession>
<dbReference type="InterPro" id="IPR036322">
    <property type="entry name" value="WD40_repeat_dom_sf"/>
</dbReference>
<dbReference type="InterPro" id="IPR056153">
    <property type="entry name" value="Beta-prop_IFT122_1st"/>
</dbReference>
<evidence type="ECO:0000313" key="17">
    <source>
        <dbReference type="EnsemblMetazoa" id="CLYHEMP004989.2"/>
    </source>
</evidence>
<feature type="region of interest" description="Disordered" evidence="12">
    <location>
        <begin position="1180"/>
        <end position="1212"/>
    </location>
</feature>
<protein>
    <recommendedName>
        <fullName evidence="2">Intraflagellar transport protein 122 homolog</fullName>
    </recommendedName>
</protein>
<dbReference type="FunFam" id="1.25.40.470:FF:000005">
    <property type="entry name" value="Intraflagellar transport protein 122 homolog"/>
    <property type="match status" value="1"/>
</dbReference>
<dbReference type="Proteomes" id="UP000594262">
    <property type="component" value="Unplaced"/>
</dbReference>
<evidence type="ECO:0000256" key="10">
    <source>
        <dbReference type="ARBA" id="ARBA00023273"/>
    </source>
</evidence>
<organism evidence="17 18">
    <name type="scientific">Clytia hemisphaerica</name>
    <dbReference type="NCBI Taxonomy" id="252671"/>
    <lineage>
        <taxon>Eukaryota</taxon>
        <taxon>Metazoa</taxon>
        <taxon>Cnidaria</taxon>
        <taxon>Hydrozoa</taxon>
        <taxon>Hydroidolina</taxon>
        <taxon>Leptothecata</taxon>
        <taxon>Obeliida</taxon>
        <taxon>Clytiidae</taxon>
        <taxon>Clytia</taxon>
    </lineage>
</organism>
<feature type="domain" description="IFT122 second beta-propeller" evidence="13">
    <location>
        <begin position="343"/>
        <end position="553"/>
    </location>
</feature>
<dbReference type="Pfam" id="PF25295">
    <property type="entry name" value="TPR_IFT122"/>
    <property type="match status" value="1"/>
</dbReference>
<evidence type="ECO:0000256" key="3">
    <source>
        <dbReference type="ARBA" id="ARBA00022473"/>
    </source>
</evidence>
<feature type="domain" description="IFT122 second beta-propeller" evidence="13">
    <location>
        <begin position="607"/>
        <end position="667"/>
    </location>
</feature>
<dbReference type="PROSITE" id="PS50294">
    <property type="entry name" value="WD_REPEATS_REGION"/>
    <property type="match status" value="1"/>
</dbReference>
<dbReference type="Pfam" id="PF25144">
    <property type="entry name" value="Zn_ribbon_IFT122"/>
    <property type="match status" value="1"/>
</dbReference>
<dbReference type="FunFam" id="2.130.10.10:FF:000176">
    <property type="entry name" value="Intraflagellar transport protein 122 homolog"/>
    <property type="match status" value="1"/>
</dbReference>
<feature type="domain" description="IFT122 first beta-propeller" evidence="14">
    <location>
        <begin position="193"/>
        <end position="295"/>
    </location>
</feature>
<dbReference type="FunFam" id="1.25.40.470:FF:000003">
    <property type="entry name" value="intraflagellar transport protein 122 homolog"/>
    <property type="match status" value="1"/>
</dbReference>
<feature type="compositionally biased region" description="Polar residues" evidence="12">
    <location>
        <begin position="1190"/>
        <end position="1200"/>
    </location>
</feature>
<dbReference type="Gene3D" id="2.130.10.10">
    <property type="entry name" value="YVTN repeat-like/Quinoprotein amine dehydrogenase"/>
    <property type="match status" value="2"/>
</dbReference>
<dbReference type="GO" id="GO:0035721">
    <property type="term" value="P:intraciliary retrograde transport"/>
    <property type="evidence" value="ECO:0007669"/>
    <property type="project" value="TreeGrafter"/>
</dbReference>
<keyword evidence="8" id="KW-0969">Cilium</keyword>
<keyword evidence="10" id="KW-0966">Cell projection</keyword>
<evidence type="ECO:0000256" key="11">
    <source>
        <dbReference type="PROSITE-ProRule" id="PRU00221"/>
    </source>
</evidence>
<sequence length="1302" mass="148540">MRSTPTWVDKVHDKDQVPVVIYDLAFSPDGAQLIVAAGNKVLVYDTANGSLVRPLKGHKENVYCVAYAKNGKRFASGGADKCVIIWTNKLEGILKYTHNSAIQCVSYNPFTHQLASCAADDIGLWSTEQKSVSKHKIPSRALCCSWTNDGQYIAVGLFSGLITVRNKLGEEKMKIDRPGGHPVWTLSWNPGADENDILAVGDWGQRLSFYTLNGKQIGKDRSLGFDPCSLSYFPRGEFLIIGGSDKKCYLYTKEGVRLSVIGEQDSWIWSCKARPEGNYVACGSQDGTIAFYLLIFSTVHGLYKDRSHSFVKTSDVNSRHQLDAADLYESDVEQLKYQPGHPVYAYRDNMTDVIIQHLITEQKVRIKCRELVKRIAIYRHKLAVQMPEKILIYEIFSNDSSDMTYKIKEKINKKVDCNLLVVTGNNLILCQEKRLQCLAFDGTKEREWEMESLIRYIKVIGGPIGREGLLVGLKSGQILKIFVDNQFPIPILKQQTSVRCLDLSCSRKKIAVVDENNTVLVYDVDTKELLFQCRKWEICDPADASEEIYIFDGPISNSYKQTRMKTPTEKALQSPLSNIVCSEELASNSQDRLDFYQGYLFKPDDFIPEPNGNSVAWNTHNDDMLCFSGAGMLNIKAGNFPVHQQKVPGFVVGFCGSKIFCLHVYNMSSVEVPQSTPMYQYLEKKMFQEAYKVACLGVTDGDWRALAMSALEGLQFNIAKLAFVRVRDLRYLELIHNIEERKKRGENINHLFLADIYAYQGRFHEAANFYKKTNNEDKALEMFTDLRQFEYAKEFLSSSDQRNVKQLIKKQAEWCRTTNDPQAAADMYIAAGEFIKAIEILGDNGWAEKLIELGRNLNKADTEPLEKCAHYLTKLQKYQMAGEILQKLGDNKKLIKLYVESQQWEEAFILVETHQNLKDEVYVPYANWLAENDRFDEAQEAFHKAGKRADAVKVLEQLTLNAVVENRFNDAGYYFWQLSMQCLDLASQKMKGDAKDVEENILDKFFEFQRKADIYYAYHPIAKYMSEPFTAEMPEALFNMGRFLLHSSINETPHGVSRLHALLTVAKQGKTLGAYKLSRYAFDKLQTMRVPQRFQQNIDVGSMTIRSKPFQDNQDLLSMCYRCSTTNPLLNNKGNQCINCSQPFIHSFIGFEVLPLVEFILEDGISDEEAVRLIKMDSLSGSSPRDHWQESGNDQSQSMRLENDTGGLDEDDDPFTSKLMSFDQGGGQYQPVVIGQNTLKKLSRTTVFIKEWQAPLRYQYYRNLIPEISITMCKSCWRMYHAEDFELLMLQNGCCPFCRGKQ</sequence>
<evidence type="ECO:0000256" key="5">
    <source>
        <dbReference type="ARBA" id="ARBA00022574"/>
    </source>
</evidence>
<evidence type="ECO:0000256" key="1">
    <source>
        <dbReference type="ARBA" id="ARBA00004120"/>
    </source>
</evidence>
<dbReference type="Pfam" id="PF23381">
    <property type="entry name" value="Beta-prop_IFT122_1st"/>
    <property type="match status" value="2"/>
</dbReference>
<evidence type="ECO:0000259" key="14">
    <source>
        <dbReference type="Pfam" id="PF23381"/>
    </source>
</evidence>
<dbReference type="GO" id="GO:1905515">
    <property type="term" value="P:non-motile cilium assembly"/>
    <property type="evidence" value="ECO:0007669"/>
    <property type="project" value="TreeGrafter"/>
</dbReference>
<dbReference type="PANTHER" id="PTHR12764">
    <property type="entry name" value="WD REPEAT DOMAIN-RELATED"/>
    <property type="match status" value="1"/>
</dbReference>
<evidence type="ECO:0000259" key="16">
    <source>
        <dbReference type="Pfam" id="PF25295"/>
    </source>
</evidence>
<evidence type="ECO:0000256" key="9">
    <source>
        <dbReference type="ARBA" id="ARBA00023212"/>
    </source>
</evidence>
<keyword evidence="18" id="KW-1185">Reference proteome</keyword>
<keyword evidence="9" id="KW-0206">Cytoskeleton</keyword>
<feature type="domain" description="IFT122 zinc ribbon" evidence="15">
    <location>
        <begin position="1114"/>
        <end position="1157"/>
    </location>
</feature>
<dbReference type="SUPFAM" id="SSF50978">
    <property type="entry name" value="WD40 repeat-like"/>
    <property type="match status" value="2"/>
</dbReference>
<proteinExistence type="predicted"/>
<keyword evidence="5 11" id="KW-0853">WD repeat</keyword>
<feature type="repeat" description="WD" evidence="11">
    <location>
        <begin position="55"/>
        <end position="86"/>
    </location>
</feature>
<feature type="domain" description="IFT122 first beta-propeller" evidence="14">
    <location>
        <begin position="14"/>
        <end position="191"/>
    </location>
</feature>
<dbReference type="Gene3D" id="1.25.40.470">
    <property type="match status" value="1"/>
</dbReference>
<evidence type="ECO:0000259" key="15">
    <source>
        <dbReference type="Pfam" id="PF25144"/>
    </source>
</evidence>
<dbReference type="InterPro" id="IPR057411">
    <property type="entry name" value="TPR_IFT122"/>
</dbReference>
<dbReference type="Pfam" id="PF25143">
    <property type="entry name" value="Zn_ribbon_IFT122_C"/>
    <property type="match status" value="1"/>
</dbReference>
<reference evidence="17" key="1">
    <citation type="submission" date="2021-01" db="UniProtKB">
        <authorList>
            <consortium name="EnsemblMetazoa"/>
        </authorList>
    </citation>
    <scope>IDENTIFICATION</scope>
</reference>
<dbReference type="RefSeq" id="XP_066911741.1">
    <property type="nucleotide sequence ID" value="XM_067055640.1"/>
</dbReference>
<dbReference type="GO" id="GO:0007399">
    <property type="term" value="P:nervous system development"/>
    <property type="evidence" value="ECO:0007669"/>
    <property type="project" value="UniProtKB-ARBA"/>
</dbReference>
<evidence type="ECO:0000256" key="7">
    <source>
        <dbReference type="ARBA" id="ARBA00022794"/>
    </source>
</evidence>
<dbReference type="InterPro" id="IPR015943">
    <property type="entry name" value="WD40/YVTN_repeat-like_dom_sf"/>
</dbReference>
<dbReference type="InterPro" id="IPR001680">
    <property type="entry name" value="WD40_rpt"/>
</dbReference>
<dbReference type="InterPro" id="IPR056152">
    <property type="entry name" value="Beta-prop_IFT122_2nd"/>
</dbReference>
<keyword evidence="7" id="KW-0970">Cilium biogenesis/degradation</keyword>
<dbReference type="GeneID" id="136798957"/>
<evidence type="ECO:0000256" key="4">
    <source>
        <dbReference type="ARBA" id="ARBA00022490"/>
    </source>
</evidence>
<keyword evidence="6" id="KW-0677">Repeat</keyword>
<evidence type="ECO:0000256" key="12">
    <source>
        <dbReference type="SAM" id="MobiDB-lite"/>
    </source>
</evidence>
<dbReference type="GO" id="GO:0008589">
    <property type="term" value="P:regulation of smoothened signaling pathway"/>
    <property type="evidence" value="ECO:0007669"/>
    <property type="project" value="UniProtKB-ARBA"/>
</dbReference>
<evidence type="ECO:0000256" key="2">
    <source>
        <dbReference type="ARBA" id="ARBA00019442"/>
    </source>
</evidence>
<dbReference type="GO" id="GO:0030991">
    <property type="term" value="C:intraciliary transport particle A"/>
    <property type="evidence" value="ECO:0007669"/>
    <property type="project" value="TreeGrafter"/>
</dbReference>
<keyword evidence="4" id="KW-0963">Cytoplasm</keyword>
<dbReference type="InterPro" id="IPR056838">
    <property type="entry name" value="Zn_ribbon_IFT122"/>
</dbReference>
<dbReference type="GO" id="GO:0097730">
    <property type="term" value="C:non-motile cilium"/>
    <property type="evidence" value="ECO:0007669"/>
    <property type="project" value="TreeGrafter"/>
</dbReference>
<dbReference type="EnsemblMetazoa" id="CLYHEMT004989.2">
    <property type="protein sequence ID" value="CLYHEMP004989.2"/>
    <property type="gene ID" value="CLYHEMG004989"/>
</dbReference>
<dbReference type="Pfam" id="PF23377">
    <property type="entry name" value="Beta-prop_IFT122_2nd"/>
    <property type="match status" value="2"/>
</dbReference>
<comment type="subcellular location">
    <subcellularLocation>
        <location evidence="1">Cytoplasm</location>
        <location evidence="1">Cytoskeleton</location>
        <location evidence="1">Cilium basal body</location>
    </subcellularLocation>
</comment>
<dbReference type="InterPro" id="IPR039857">
    <property type="entry name" value="Ift122/121"/>
</dbReference>
<name>A0A7M5V9Q5_9CNID</name>
<dbReference type="GO" id="GO:0045184">
    <property type="term" value="P:establishment of protein localization"/>
    <property type="evidence" value="ECO:0007669"/>
    <property type="project" value="UniProtKB-ARBA"/>
</dbReference>
<evidence type="ECO:0000313" key="18">
    <source>
        <dbReference type="Proteomes" id="UP000594262"/>
    </source>
</evidence>
<dbReference type="GO" id="GO:0061512">
    <property type="term" value="P:protein localization to cilium"/>
    <property type="evidence" value="ECO:0007669"/>
    <property type="project" value="TreeGrafter"/>
</dbReference>
<dbReference type="OrthoDB" id="10255582at2759"/>
<keyword evidence="3" id="KW-0217">Developmental protein</keyword>
<dbReference type="SMART" id="SM00320">
    <property type="entry name" value="WD40"/>
    <property type="match status" value="8"/>
</dbReference>
<evidence type="ECO:0000256" key="8">
    <source>
        <dbReference type="ARBA" id="ARBA00023069"/>
    </source>
</evidence>
<evidence type="ECO:0000259" key="13">
    <source>
        <dbReference type="Pfam" id="PF23377"/>
    </source>
</evidence>
<evidence type="ECO:0000256" key="6">
    <source>
        <dbReference type="ARBA" id="ARBA00022737"/>
    </source>
</evidence>
<feature type="domain" description="Intraflagellar transport protein 122 homolog TPR" evidence="16">
    <location>
        <begin position="674"/>
        <end position="1059"/>
    </location>
</feature>
<dbReference type="PROSITE" id="PS50082">
    <property type="entry name" value="WD_REPEATS_2"/>
    <property type="match status" value="1"/>
</dbReference>